<dbReference type="Proteomes" id="UP001244207">
    <property type="component" value="Unassembled WGS sequence"/>
</dbReference>
<dbReference type="AlphaFoldDB" id="A0AAD8XNC5"/>
<evidence type="ECO:0000313" key="2">
    <source>
        <dbReference type="EMBL" id="KAK1730454.1"/>
    </source>
</evidence>
<gene>
    <name evidence="2" type="ORF">BDZ83DRAFT_566243</name>
</gene>
<evidence type="ECO:0000256" key="1">
    <source>
        <dbReference type="SAM" id="MobiDB-lite"/>
    </source>
</evidence>
<name>A0AAD8XNC5_GLOAC</name>
<feature type="region of interest" description="Disordered" evidence="1">
    <location>
        <begin position="412"/>
        <end position="441"/>
    </location>
</feature>
<feature type="region of interest" description="Disordered" evidence="1">
    <location>
        <begin position="192"/>
        <end position="213"/>
    </location>
</feature>
<reference evidence="2" key="1">
    <citation type="submission" date="2021-12" db="EMBL/GenBank/DDBJ databases">
        <title>Comparative genomics, transcriptomics and evolutionary studies reveal genomic signatures of adaptation to plant cell wall in hemibiotrophic fungi.</title>
        <authorList>
            <consortium name="DOE Joint Genome Institute"/>
            <person name="Baroncelli R."/>
            <person name="Diaz J.F."/>
            <person name="Benocci T."/>
            <person name="Peng M."/>
            <person name="Battaglia E."/>
            <person name="Haridas S."/>
            <person name="Andreopoulos W."/>
            <person name="Labutti K."/>
            <person name="Pangilinan J."/>
            <person name="Floch G.L."/>
            <person name="Makela M.R."/>
            <person name="Henrissat B."/>
            <person name="Grigoriev I.V."/>
            <person name="Crouch J.A."/>
            <person name="De Vries R.P."/>
            <person name="Sukno S.A."/>
            <person name="Thon M.R."/>
        </authorList>
    </citation>
    <scope>NUCLEOTIDE SEQUENCE</scope>
    <source>
        <strain evidence="2">CBS 112980</strain>
    </source>
</reference>
<dbReference type="RefSeq" id="XP_060370509.1">
    <property type="nucleotide sequence ID" value="XM_060503838.1"/>
</dbReference>
<feature type="region of interest" description="Disordered" evidence="1">
    <location>
        <begin position="61"/>
        <end position="83"/>
    </location>
</feature>
<dbReference type="EMBL" id="JAHMHS010000006">
    <property type="protein sequence ID" value="KAK1730454.1"/>
    <property type="molecule type" value="Genomic_DNA"/>
</dbReference>
<evidence type="ECO:0008006" key="4">
    <source>
        <dbReference type="Google" id="ProtNLM"/>
    </source>
</evidence>
<feature type="region of interest" description="Disordered" evidence="1">
    <location>
        <begin position="1"/>
        <end position="25"/>
    </location>
</feature>
<comment type="caution">
    <text evidence="2">The sequence shown here is derived from an EMBL/GenBank/DDBJ whole genome shotgun (WGS) entry which is preliminary data.</text>
</comment>
<accession>A0AAD8XNC5</accession>
<feature type="region of interest" description="Disordered" evidence="1">
    <location>
        <begin position="458"/>
        <end position="481"/>
    </location>
</feature>
<protein>
    <recommendedName>
        <fullName evidence="4">Glucan 4-alpha-glucosidase</fullName>
    </recommendedName>
</protein>
<proteinExistence type="predicted"/>
<evidence type="ECO:0000313" key="3">
    <source>
        <dbReference type="Proteomes" id="UP001244207"/>
    </source>
</evidence>
<keyword evidence="3" id="KW-1185">Reference proteome</keyword>
<organism evidence="2 3">
    <name type="scientific">Glomerella acutata</name>
    <name type="common">Colletotrichum acutatum</name>
    <dbReference type="NCBI Taxonomy" id="27357"/>
    <lineage>
        <taxon>Eukaryota</taxon>
        <taxon>Fungi</taxon>
        <taxon>Dikarya</taxon>
        <taxon>Ascomycota</taxon>
        <taxon>Pezizomycotina</taxon>
        <taxon>Sordariomycetes</taxon>
        <taxon>Hypocreomycetidae</taxon>
        <taxon>Glomerellales</taxon>
        <taxon>Glomerellaceae</taxon>
        <taxon>Colletotrichum</taxon>
        <taxon>Colletotrichum acutatum species complex</taxon>
    </lineage>
</organism>
<dbReference type="GeneID" id="85387737"/>
<feature type="compositionally biased region" description="Low complexity" evidence="1">
    <location>
        <begin position="417"/>
        <end position="427"/>
    </location>
</feature>
<sequence length="481" mass="51633">MATQTGTASRRPKLSLSIKTSPAPHTRINKSFSVIDPKDPTTFNTLSNVYVTAIERSTPTASEPLTAINTSQTQPSRLQNGSKTPQLRIQTPYAVSYPETPLTAHPLSPGVAMEITFPSTMTATPPLSAGPVEPNQGPQMFGFSPIDTKTPLTAIGLIPNQPEARSQRRRNNNLTLAGSKLPYTHPRSLHSILRNSPLPPPSAKTPISPRRQSLRLQEKAARRVAYNSPIEQTITTETYTKSHIDLLVEDVVSPASPAAAAATAAAAETAPAPTQEEANAVLDLAMAFTSDETRDGGMTPGPFEEMRRRMAGLAANSPPVSPSGGIRKRTKRKEKKRRWVWTIGNQEEDEENLGGAVAALRAAEAAAAQTPVLSVPQRKTVVAPPLMVEVQTCGDLPTPSVETFEEAAGEMEDVEMSDTSSVSYSCSDRGLTPGDMEMDLTTPTVPKRLVSQCDRLGSVDLINPDTGSRRDTPIPPDMAVH</sequence>